<keyword evidence="3" id="KW-1185">Reference proteome</keyword>
<name>A0A4Y2NLH9_ARAVE</name>
<comment type="caution">
    <text evidence="2">The sequence shown here is derived from an EMBL/GenBank/DDBJ whole genome shotgun (WGS) entry which is preliminary data.</text>
</comment>
<accession>A0A4Y2NLH9</accession>
<reference evidence="2 3" key="1">
    <citation type="journal article" date="2019" name="Sci. Rep.">
        <title>Orb-weaving spider Araneus ventricosus genome elucidates the spidroin gene catalogue.</title>
        <authorList>
            <person name="Kono N."/>
            <person name="Nakamura H."/>
            <person name="Ohtoshi R."/>
            <person name="Moran D.A.P."/>
            <person name="Shinohara A."/>
            <person name="Yoshida Y."/>
            <person name="Fujiwara M."/>
            <person name="Mori M."/>
            <person name="Tomita M."/>
            <person name="Arakawa K."/>
        </authorList>
    </citation>
    <scope>NUCLEOTIDE SEQUENCE [LARGE SCALE GENOMIC DNA]</scope>
</reference>
<organism evidence="2 3">
    <name type="scientific">Araneus ventricosus</name>
    <name type="common">Orbweaver spider</name>
    <name type="synonym">Epeira ventricosa</name>
    <dbReference type="NCBI Taxonomy" id="182803"/>
    <lineage>
        <taxon>Eukaryota</taxon>
        <taxon>Metazoa</taxon>
        <taxon>Ecdysozoa</taxon>
        <taxon>Arthropoda</taxon>
        <taxon>Chelicerata</taxon>
        <taxon>Arachnida</taxon>
        <taxon>Araneae</taxon>
        <taxon>Araneomorphae</taxon>
        <taxon>Entelegynae</taxon>
        <taxon>Araneoidea</taxon>
        <taxon>Araneidae</taxon>
        <taxon>Araneus</taxon>
    </lineage>
</organism>
<evidence type="ECO:0000313" key="3">
    <source>
        <dbReference type="Proteomes" id="UP000499080"/>
    </source>
</evidence>
<gene>
    <name evidence="2" type="ORF">AVEN_4788_1</name>
</gene>
<evidence type="ECO:0000313" key="2">
    <source>
        <dbReference type="EMBL" id="GBN39410.1"/>
    </source>
</evidence>
<dbReference type="EMBL" id="BGPR01287938">
    <property type="protein sequence ID" value="GBN39410.1"/>
    <property type="molecule type" value="Genomic_DNA"/>
</dbReference>
<protein>
    <recommendedName>
        <fullName evidence="1">Integrase zinc-binding domain-containing protein</fullName>
    </recommendedName>
</protein>
<feature type="domain" description="Integrase zinc-binding" evidence="1">
    <location>
        <begin position="3"/>
        <end position="31"/>
    </location>
</feature>
<feature type="non-terminal residue" evidence="2">
    <location>
        <position position="1"/>
    </location>
</feature>
<dbReference type="Pfam" id="PF17921">
    <property type="entry name" value="Integrase_H2C2"/>
    <property type="match status" value="1"/>
</dbReference>
<evidence type="ECO:0000259" key="1">
    <source>
        <dbReference type="Pfam" id="PF17921"/>
    </source>
</evidence>
<dbReference type="AlphaFoldDB" id="A0A4Y2NLH9"/>
<proteinExistence type="predicted"/>
<sequence>RLLGTKVVWPFMKKDIAMWAQSCLECQRNKVSRHIRSPLGSFQLPSDSNTSTLILLEDCHLREGIHTASLASIALQDGPKLFQSKTSLQKQLPVRYTKTGFAALEPHQR</sequence>
<dbReference type="InterPro" id="IPR041588">
    <property type="entry name" value="Integrase_H2C2"/>
</dbReference>
<dbReference type="Proteomes" id="UP000499080">
    <property type="component" value="Unassembled WGS sequence"/>
</dbReference>
<dbReference type="OrthoDB" id="6431426at2759"/>